<evidence type="ECO:0000256" key="5">
    <source>
        <dbReference type="ARBA" id="ARBA00022857"/>
    </source>
</evidence>
<comment type="caution">
    <text evidence="7">The sequence shown here is derived from an EMBL/GenBank/DDBJ whole genome shotgun (WGS) entry which is preliminary data.</text>
</comment>
<comment type="similarity">
    <text evidence="2">Belongs to the FAD-binding monooxygenase family.</text>
</comment>
<keyword evidence="5" id="KW-0521">NADP</keyword>
<dbReference type="InterPro" id="IPR036188">
    <property type="entry name" value="FAD/NAD-bd_sf"/>
</dbReference>
<keyword evidence="8" id="KW-1185">Reference proteome</keyword>
<dbReference type="PIRSF" id="PIRSF000332">
    <property type="entry name" value="FMO"/>
    <property type="match status" value="1"/>
</dbReference>
<dbReference type="Gene3D" id="3.50.50.60">
    <property type="entry name" value="FAD/NAD(P)-binding domain"/>
    <property type="match status" value="1"/>
</dbReference>
<evidence type="ECO:0000256" key="6">
    <source>
        <dbReference type="ARBA" id="ARBA00023002"/>
    </source>
</evidence>
<evidence type="ECO:0000313" key="8">
    <source>
        <dbReference type="Proteomes" id="UP000722989"/>
    </source>
</evidence>
<dbReference type="EMBL" id="JAATVY010000004">
    <property type="protein sequence ID" value="NJC69717.1"/>
    <property type="molecule type" value="Genomic_DNA"/>
</dbReference>
<dbReference type="InterPro" id="IPR050346">
    <property type="entry name" value="FMO-like"/>
</dbReference>
<evidence type="ECO:0000256" key="1">
    <source>
        <dbReference type="ARBA" id="ARBA00009183"/>
    </source>
</evidence>
<proteinExistence type="inferred from homology"/>
<organism evidence="7 8">
    <name type="scientific">Planosporangium thailandense</name>
    <dbReference type="NCBI Taxonomy" id="765197"/>
    <lineage>
        <taxon>Bacteria</taxon>
        <taxon>Bacillati</taxon>
        <taxon>Actinomycetota</taxon>
        <taxon>Actinomycetes</taxon>
        <taxon>Micromonosporales</taxon>
        <taxon>Micromonosporaceae</taxon>
        <taxon>Planosporangium</taxon>
    </lineage>
</organism>
<evidence type="ECO:0000256" key="3">
    <source>
        <dbReference type="ARBA" id="ARBA00022630"/>
    </source>
</evidence>
<dbReference type="PRINTS" id="PR00370">
    <property type="entry name" value="FMOXYGENASE"/>
</dbReference>
<dbReference type="SUPFAM" id="SSF51905">
    <property type="entry name" value="FAD/NAD(P)-binding domain"/>
    <property type="match status" value="2"/>
</dbReference>
<dbReference type="Pfam" id="PF00743">
    <property type="entry name" value="FMO-like"/>
    <property type="match status" value="1"/>
</dbReference>
<dbReference type="Proteomes" id="UP000722989">
    <property type="component" value="Unassembled WGS sequence"/>
</dbReference>
<sequence length="463" mass="51696">MVTDECAAPAARAPHDSREVYDRGEAVCVIGAGGSGLNAIKNLREAGFSVDCYERETGVGGAWNWRHDRSPVYASTHLVTSKPLTQFPDFPMPDDWPDYPHHSQLLTYLERYADHFGLREHIWFGTEVARVEPVGDGRRWDVTIRGSRGGEPRTLRYAAVVVAAGHNWSPRWPSIPGLEEFRGQVLHASAYSDAAQLRGRRVLVVGGGDTGCDIAVEAAQQAARCWHSTRRGYWYLPRYALGRPTDQAGEALRWLRLPLWLRRWLFARLLAVTVGDVTRLGLPRPDHKLYDRRPVTGGQLVDHLGQGSVTAVREVARFTGDGVEFTDGATAEPDLVVLATGYRPVFEFTDPELLGIDSDGCPRLRLQLFSRTHPTLAVAGLVQPAGGLFPIVHWQTVTIARWLRLWGSDPQRAAALWARRRRGSERPYTRNRRAASGGRRLDVDHVVYLRALQRSLEELGAAR</sequence>
<name>A0ABX0XWP7_9ACTN</name>
<evidence type="ECO:0000256" key="2">
    <source>
        <dbReference type="ARBA" id="ARBA00010139"/>
    </source>
</evidence>
<protein>
    <submittedName>
        <fullName evidence="7">NAD(P)-binding domain-containing protein</fullName>
    </submittedName>
</protein>
<dbReference type="InterPro" id="IPR000960">
    <property type="entry name" value="Flavin_mOase"/>
</dbReference>
<gene>
    <name evidence="7" type="ORF">HC031_08285</name>
</gene>
<reference evidence="7 8" key="1">
    <citation type="submission" date="2020-03" db="EMBL/GenBank/DDBJ databases">
        <title>WGS of the type strain of Planosporangium spp.</title>
        <authorList>
            <person name="Thawai C."/>
        </authorList>
    </citation>
    <scope>NUCLEOTIDE SEQUENCE [LARGE SCALE GENOMIC DNA]</scope>
    <source>
        <strain evidence="7 8">TBRC 5610</strain>
    </source>
</reference>
<evidence type="ECO:0000313" key="7">
    <source>
        <dbReference type="EMBL" id="NJC69717.1"/>
    </source>
</evidence>
<dbReference type="PANTHER" id="PTHR23023">
    <property type="entry name" value="DIMETHYLANILINE MONOOXYGENASE"/>
    <property type="match status" value="1"/>
</dbReference>
<evidence type="ECO:0000256" key="4">
    <source>
        <dbReference type="ARBA" id="ARBA00022827"/>
    </source>
</evidence>
<accession>A0ABX0XWP7</accession>
<comment type="similarity">
    <text evidence="1">Belongs to the FMO family.</text>
</comment>
<keyword evidence="6" id="KW-0560">Oxidoreductase</keyword>
<dbReference type="InterPro" id="IPR020946">
    <property type="entry name" value="Flavin_mOase-like"/>
</dbReference>
<keyword evidence="4" id="KW-0274">FAD</keyword>
<keyword evidence="3" id="KW-0285">Flavoprotein</keyword>